<comment type="caution">
    <text evidence="1">The sequence shown here is derived from an EMBL/GenBank/DDBJ whole genome shotgun (WGS) entry which is preliminary data.</text>
</comment>
<proteinExistence type="predicted"/>
<dbReference type="EMBL" id="JAUUTY010000003">
    <property type="protein sequence ID" value="KAK1665326.1"/>
    <property type="molecule type" value="Genomic_DNA"/>
</dbReference>
<protein>
    <submittedName>
        <fullName evidence="1">Uncharacterized protein</fullName>
    </submittedName>
</protein>
<sequence length="189" mass="20020">MWRGKGLELLKGEREECWCGGFEERRSPFIAARGAAALAVTSSSATRLQRRRGTGDDARVWATSPVPWRTSAKRASCTGFPRASEVVHRVAGDVVKLVAQRDEAEVNGAARASTWPGASGAHAMHALSCACTTWACLGATGLARLVHHLGRACVQSAQGDVGQPDGKVVHGGEGQSVWQRVEGQGEYNG</sequence>
<name>A0AAD8SVW7_LOLMU</name>
<accession>A0AAD8SVW7</accession>
<gene>
    <name evidence="1" type="ORF">QYE76_053485</name>
</gene>
<keyword evidence="2" id="KW-1185">Reference proteome</keyword>
<evidence type="ECO:0000313" key="2">
    <source>
        <dbReference type="Proteomes" id="UP001231189"/>
    </source>
</evidence>
<organism evidence="1 2">
    <name type="scientific">Lolium multiflorum</name>
    <name type="common">Italian ryegrass</name>
    <name type="synonym">Lolium perenne subsp. multiflorum</name>
    <dbReference type="NCBI Taxonomy" id="4521"/>
    <lineage>
        <taxon>Eukaryota</taxon>
        <taxon>Viridiplantae</taxon>
        <taxon>Streptophyta</taxon>
        <taxon>Embryophyta</taxon>
        <taxon>Tracheophyta</taxon>
        <taxon>Spermatophyta</taxon>
        <taxon>Magnoliopsida</taxon>
        <taxon>Liliopsida</taxon>
        <taxon>Poales</taxon>
        <taxon>Poaceae</taxon>
        <taxon>BOP clade</taxon>
        <taxon>Pooideae</taxon>
        <taxon>Poodae</taxon>
        <taxon>Poeae</taxon>
        <taxon>Poeae Chloroplast Group 2 (Poeae type)</taxon>
        <taxon>Loliodinae</taxon>
        <taxon>Loliinae</taxon>
        <taxon>Lolium</taxon>
    </lineage>
</organism>
<reference evidence="1" key="1">
    <citation type="submission" date="2023-07" db="EMBL/GenBank/DDBJ databases">
        <title>A chromosome-level genome assembly of Lolium multiflorum.</title>
        <authorList>
            <person name="Chen Y."/>
            <person name="Copetti D."/>
            <person name="Kolliker R."/>
            <person name="Studer B."/>
        </authorList>
    </citation>
    <scope>NUCLEOTIDE SEQUENCE</scope>
    <source>
        <strain evidence="1">02402/16</strain>
        <tissue evidence="1">Leaf</tissue>
    </source>
</reference>
<dbReference type="AlphaFoldDB" id="A0AAD8SVW7"/>
<evidence type="ECO:0000313" key="1">
    <source>
        <dbReference type="EMBL" id="KAK1665326.1"/>
    </source>
</evidence>
<dbReference type="Proteomes" id="UP001231189">
    <property type="component" value="Unassembled WGS sequence"/>
</dbReference>